<evidence type="ECO:0000313" key="4">
    <source>
        <dbReference type="Proteomes" id="UP000555552"/>
    </source>
</evidence>
<feature type="compositionally biased region" description="Gly residues" evidence="2">
    <location>
        <begin position="1"/>
        <end position="12"/>
    </location>
</feature>
<dbReference type="PANTHER" id="PTHR30037">
    <property type="entry name" value="DNA-3-METHYLADENINE GLYCOSYLASE 1"/>
    <property type="match status" value="1"/>
</dbReference>
<dbReference type="GO" id="GO:0046872">
    <property type="term" value="F:metal ion binding"/>
    <property type="evidence" value="ECO:0007669"/>
    <property type="project" value="UniProtKB-KW"/>
</dbReference>
<protein>
    <submittedName>
        <fullName evidence="3">DNA-3-methyladenine glycosylase I</fullName>
    </submittedName>
</protein>
<dbReference type="GO" id="GO:0008725">
    <property type="term" value="F:DNA-3-methyladenine glycosylase activity"/>
    <property type="evidence" value="ECO:0007669"/>
    <property type="project" value="InterPro"/>
</dbReference>
<gene>
    <name evidence="3" type="ORF">HLB09_13925</name>
</gene>
<feature type="binding site" evidence="1">
    <location>
        <position position="199"/>
    </location>
    <ligand>
        <name>Zn(2+)</name>
        <dbReference type="ChEBI" id="CHEBI:29105"/>
    </ligand>
</feature>
<accession>A0A849BLU8</accession>
<name>A0A849BLU8_9ACTN</name>
<dbReference type="RefSeq" id="WP_171203937.1">
    <property type="nucleotide sequence ID" value="NZ_BAAANP010000014.1"/>
</dbReference>
<dbReference type="AlphaFoldDB" id="A0A849BLU8"/>
<dbReference type="EMBL" id="JABEMA010000274">
    <property type="protein sequence ID" value="NNH24170.1"/>
    <property type="molecule type" value="Genomic_DNA"/>
</dbReference>
<evidence type="ECO:0000256" key="2">
    <source>
        <dbReference type="SAM" id="MobiDB-lite"/>
    </source>
</evidence>
<organism evidence="3 4">
    <name type="scientific">Pseudokineococcus marinus</name>
    <dbReference type="NCBI Taxonomy" id="351215"/>
    <lineage>
        <taxon>Bacteria</taxon>
        <taxon>Bacillati</taxon>
        <taxon>Actinomycetota</taxon>
        <taxon>Actinomycetes</taxon>
        <taxon>Kineosporiales</taxon>
        <taxon>Kineosporiaceae</taxon>
        <taxon>Pseudokineococcus</taxon>
    </lineage>
</organism>
<dbReference type="Proteomes" id="UP000555552">
    <property type="component" value="Unassembled WGS sequence"/>
</dbReference>
<keyword evidence="1" id="KW-0862">Zinc</keyword>
<sequence length="223" mass="22596">MSEGPAGAGAPGDGPLVGDDGRARCPWGDAPEVYRRYHDEEWGRPVTGEAALFERLSLEAFQSGLSWLTILRKRPAFRAAFAGFEPDAVAAFGPADRQRLLADAGIVRNRAKVDAVLANARAVVALRASGGLEALLATAAEAPGARAAPRTTADVPASTPASAALARRLRAAGVVFVGPTTAYATMQATGLVDDHLAGCWARGGRAVAAQPGGSGGAGLTAGG</sequence>
<proteinExistence type="predicted"/>
<reference evidence="3 4" key="1">
    <citation type="submission" date="2020-05" db="EMBL/GenBank/DDBJ databases">
        <title>MicrobeNet Type strains.</title>
        <authorList>
            <person name="Nicholson A.C."/>
        </authorList>
    </citation>
    <scope>NUCLEOTIDE SEQUENCE [LARGE SCALE GENOMIC DNA]</scope>
    <source>
        <strain evidence="3 4">JCM 14547</strain>
    </source>
</reference>
<keyword evidence="1" id="KW-0479">Metal-binding</keyword>
<dbReference type="PANTHER" id="PTHR30037:SF4">
    <property type="entry name" value="DNA-3-METHYLADENINE GLYCOSYLASE I"/>
    <property type="match status" value="1"/>
</dbReference>
<dbReference type="InterPro" id="IPR005019">
    <property type="entry name" value="Adenine_glyco"/>
</dbReference>
<evidence type="ECO:0000256" key="1">
    <source>
        <dbReference type="PIRSR" id="PIRSR605019-1"/>
    </source>
</evidence>
<dbReference type="InterPro" id="IPR052891">
    <property type="entry name" value="DNA-3mA_glycosylase"/>
</dbReference>
<feature type="region of interest" description="Disordered" evidence="2">
    <location>
        <begin position="1"/>
        <end position="23"/>
    </location>
</feature>
<comment type="caution">
    <text evidence="3">The sequence shown here is derived from an EMBL/GenBank/DDBJ whole genome shotgun (WGS) entry which is preliminary data.</text>
</comment>
<dbReference type="Pfam" id="PF03352">
    <property type="entry name" value="Adenine_glyco"/>
    <property type="match status" value="1"/>
</dbReference>
<feature type="binding site" evidence="1">
    <location>
        <position position="195"/>
    </location>
    <ligand>
        <name>Zn(2+)</name>
        <dbReference type="ChEBI" id="CHEBI:29105"/>
    </ligand>
</feature>
<keyword evidence="4" id="KW-1185">Reference proteome</keyword>
<dbReference type="Gene3D" id="1.10.340.30">
    <property type="entry name" value="Hypothetical protein, domain 2"/>
    <property type="match status" value="1"/>
</dbReference>
<evidence type="ECO:0000313" key="3">
    <source>
        <dbReference type="EMBL" id="NNH24170.1"/>
    </source>
</evidence>
<feature type="binding site" evidence="1">
    <location>
        <position position="25"/>
    </location>
    <ligand>
        <name>Zn(2+)</name>
        <dbReference type="ChEBI" id="CHEBI:29105"/>
    </ligand>
</feature>
<feature type="binding site" evidence="1">
    <location>
        <position position="38"/>
    </location>
    <ligand>
        <name>Zn(2+)</name>
        <dbReference type="ChEBI" id="CHEBI:29105"/>
    </ligand>
</feature>
<dbReference type="InterPro" id="IPR011257">
    <property type="entry name" value="DNA_glycosylase"/>
</dbReference>
<dbReference type="GO" id="GO:0006284">
    <property type="term" value="P:base-excision repair"/>
    <property type="evidence" value="ECO:0007669"/>
    <property type="project" value="InterPro"/>
</dbReference>
<dbReference type="SUPFAM" id="SSF48150">
    <property type="entry name" value="DNA-glycosylase"/>
    <property type="match status" value="1"/>
</dbReference>